<evidence type="ECO:0000313" key="4">
    <source>
        <dbReference type="Proteomes" id="UP000292187"/>
    </source>
</evidence>
<evidence type="ECO:0000313" key="3">
    <source>
        <dbReference type="EMBL" id="TBR47865.1"/>
    </source>
</evidence>
<dbReference type="Gene3D" id="1.10.10.10">
    <property type="entry name" value="Winged helix-like DNA-binding domain superfamily/Winged helix DNA-binding domain"/>
    <property type="match status" value="1"/>
</dbReference>
<keyword evidence="1" id="KW-0238">DNA-binding</keyword>
<dbReference type="PROSITE" id="PS50043">
    <property type="entry name" value="HTH_LUXR_2"/>
    <property type="match status" value="1"/>
</dbReference>
<name>A0A7Z7YIG1_ESCAL</name>
<dbReference type="InterPro" id="IPR036388">
    <property type="entry name" value="WH-like_DNA-bd_sf"/>
</dbReference>
<accession>A0A7Z7YIG1</accession>
<feature type="domain" description="HTH luxR-type" evidence="2">
    <location>
        <begin position="16"/>
        <end position="81"/>
    </location>
</feature>
<dbReference type="SUPFAM" id="SSF46894">
    <property type="entry name" value="C-terminal effector domain of the bipartite response regulators"/>
    <property type="match status" value="1"/>
</dbReference>
<dbReference type="PRINTS" id="PR00038">
    <property type="entry name" value="HTHLUXR"/>
</dbReference>
<dbReference type="Pfam" id="PF00196">
    <property type="entry name" value="GerE"/>
    <property type="match status" value="1"/>
</dbReference>
<dbReference type="Proteomes" id="UP000292187">
    <property type="component" value="Unassembled WGS sequence"/>
</dbReference>
<proteinExistence type="predicted"/>
<evidence type="ECO:0000256" key="1">
    <source>
        <dbReference type="ARBA" id="ARBA00023125"/>
    </source>
</evidence>
<dbReference type="EMBL" id="SIZV01000057">
    <property type="protein sequence ID" value="TBR47865.1"/>
    <property type="molecule type" value="Genomic_DNA"/>
</dbReference>
<gene>
    <name evidence="3" type="ORF">EYS06_22795</name>
</gene>
<organism evidence="3 4">
    <name type="scientific">Escherichia albertii</name>
    <dbReference type="NCBI Taxonomy" id="208962"/>
    <lineage>
        <taxon>Bacteria</taxon>
        <taxon>Pseudomonadati</taxon>
        <taxon>Pseudomonadota</taxon>
        <taxon>Gammaproteobacteria</taxon>
        <taxon>Enterobacterales</taxon>
        <taxon>Enterobacteriaceae</taxon>
        <taxon>Escherichia</taxon>
    </lineage>
</organism>
<dbReference type="SMART" id="SM00421">
    <property type="entry name" value="HTH_LUXR"/>
    <property type="match status" value="1"/>
</dbReference>
<evidence type="ECO:0000259" key="2">
    <source>
        <dbReference type="PROSITE" id="PS50043"/>
    </source>
</evidence>
<dbReference type="InterPro" id="IPR016032">
    <property type="entry name" value="Sig_transdc_resp-reg_C-effctor"/>
</dbReference>
<protein>
    <submittedName>
        <fullName evidence="3">LuxR family transcriptional regulator</fullName>
    </submittedName>
</protein>
<dbReference type="AlphaFoldDB" id="A0A7Z7YIG1"/>
<comment type="caution">
    <text evidence="3">The sequence shown here is derived from an EMBL/GenBank/DDBJ whole genome shotgun (WGS) entry which is preliminary data.</text>
</comment>
<dbReference type="GO" id="GO:0006355">
    <property type="term" value="P:regulation of DNA-templated transcription"/>
    <property type="evidence" value="ECO:0007669"/>
    <property type="project" value="InterPro"/>
</dbReference>
<dbReference type="RefSeq" id="WP_059274483.1">
    <property type="nucleotide sequence ID" value="NZ_BBVF01000052.1"/>
</dbReference>
<dbReference type="GO" id="GO:0003677">
    <property type="term" value="F:DNA binding"/>
    <property type="evidence" value="ECO:0007669"/>
    <property type="project" value="UniProtKB-KW"/>
</dbReference>
<sequence length="106" mass="12140">MLTIQVLYTDYKVKITLDVPDDITSTESLILKMLMQGMTVKDIAKTRCRSVKTISYQKAQIYQKLGIRNDVTFWLDLQLKYKCIIQEASSEKQYSPPNLISSNSVG</sequence>
<reference evidence="3 4" key="1">
    <citation type="submission" date="2019-02" db="EMBL/GenBank/DDBJ databases">
        <title>Draft genome sequence of Escherichia albertii strain Mex-12/320a, isolated from an infant with diarrhea, harboring virulence genes associated with diarrheagenic strains of enteropathogenic E. coli.</title>
        <authorList>
            <person name="Maldonado-Puga S."/>
            <person name="Meza-Segura M."/>
            <person name="Zaidi M.B."/>
            <person name="Estrada-Garcia T."/>
        </authorList>
    </citation>
    <scope>NUCLEOTIDE SEQUENCE [LARGE SCALE GENOMIC DNA]</scope>
    <source>
        <strain evidence="3 4">Mex-12/320a</strain>
    </source>
</reference>
<dbReference type="CDD" id="cd06170">
    <property type="entry name" value="LuxR_C_like"/>
    <property type="match status" value="1"/>
</dbReference>
<dbReference type="InterPro" id="IPR000792">
    <property type="entry name" value="Tscrpt_reg_LuxR_C"/>
</dbReference>